<dbReference type="PANTHER" id="PTHR10907">
    <property type="entry name" value="REGUCALCIN"/>
    <property type="match status" value="1"/>
</dbReference>
<feature type="binding site" evidence="3">
    <location>
        <position position="99"/>
    </location>
    <ligand>
        <name>substrate</name>
    </ligand>
</feature>
<name>A0AA35RSX8_GEOBA</name>
<evidence type="ECO:0000256" key="3">
    <source>
        <dbReference type="PIRSR" id="PIRSR605511-2"/>
    </source>
</evidence>
<dbReference type="PANTHER" id="PTHR10907:SF47">
    <property type="entry name" value="REGUCALCIN"/>
    <property type="match status" value="1"/>
</dbReference>
<gene>
    <name evidence="5" type="ORF">GBAR_LOCUS10212</name>
</gene>
<dbReference type="Proteomes" id="UP001174909">
    <property type="component" value="Unassembled WGS sequence"/>
</dbReference>
<dbReference type="InterPro" id="IPR005511">
    <property type="entry name" value="SMP-30"/>
</dbReference>
<evidence type="ECO:0000313" key="5">
    <source>
        <dbReference type="EMBL" id="CAI8016669.1"/>
    </source>
</evidence>
<feature type="binding site" evidence="3">
    <location>
        <position position="97"/>
    </location>
    <ligand>
        <name>substrate</name>
    </ligand>
</feature>
<dbReference type="InterPro" id="IPR013658">
    <property type="entry name" value="SGL"/>
</dbReference>
<evidence type="ECO:0000259" key="4">
    <source>
        <dbReference type="Pfam" id="PF08450"/>
    </source>
</evidence>
<comment type="cofactor">
    <cofactor evidence="3">
        <name>Zn(2+)</name>
        <dbReference type="ChEBI" id="CHEBI:29105"/>
    </cofactor>
    <text evidence="3">Binds 1 divalent metal cation per subunit.</text>
</comment>
<protein>
    <submittedName>
        <fullName evidence="5">Pentonolactonase XacC</fullName>
    </submittedName>
</protein>
<dbReference type="GO" id="GO:0019853">
    <property type="term" value="P:L-ascorbic acid biosynthetic process"/>
    <property type="evidence" value="ECO:0007669"/>
    <property type="project" value="TreeGrafter"/>
</dbReference>
<keyword evidence="6" id="KW-1185">Reference proteome</keyword>
<dbReference type="PRINTS" id="PR01790">
    <property type="entry name" value="SMP30FAMILY"/>
</dbReference>
<dbReference type="AlphaFoldDB" id="A0AA35RSX8"/>
<feature type="binding site" evidence="3">
    <location>
        <position position="193"/>
    </location>
    <ligand>
        <name>a divalent metal cation</name>
        <dbReference type="ChEBI" id="CHEBI:60240"/>
    </ligand>
</feature>
<dbReference type="SUPFAM" id="SSF63829">
    <property type="entry name" value="Calcium-dependent phosphotriesterase"/>
    <property type="match status" value="1"/>
</dbReference>
<dbReference type="Pfam" id="PF08450">
    <property type="entry name" value="SGL"/>
    <property type="match status" value="1"/>
</dbReference>
<evidence type="ECO:0000256" key="1">
    <source>
        <dbReference type="ARBA" id="ARBA00008853"/>
    </source>
</evidence>
<sequence length="285" mass="31708">MEPELIADYLNHVGEGPLWHVSEKRLYWVDIPQGRIFWFDPESGEHEQFFQGRVIGGFTIQVDGSLLLFMDRGSIALLRDGELSYVVEEIPEERDTRFNDVIADSRGSVFCGTMPTDTRPAKLYRLDPDGSLTVVLDNIGLSNGLGFTLDRKQMYYTDSFARKIYIFDYDESTSEISNQRVFVETPEGQGIPDGMTVDADGYVWSARADGSALFRYTTDGVEERSIPFPAKKVSSVTFGGPDMDEIYVTTIGGDNKADEGPGAGALFRLKLGIKGVPDFHSRIGV</sequence>
<keyword evidence="3" id="KW-0479">Metal-binding</keyword>
<dbReference type="GO" id="GO:0005509">
    <property type="term" value="F:calcium ion binding"/>
    <property type="evidence" value="ECO:0007669"/>
    <property type="project" value="TreeGrafter"/>
</dbReference>
<feature type="binding site" evidence="3">
    <location>
        <position position="117"/>
    </location>
    <ligand>
        <name>substrate</name>
    </ligand>
</feature>
<keyword evidence="3" id="KW-0862">Zinc</keyword>
<dbReference type="Gene3D" id="2.120.10.30">
    <property type="entry name" value="TolB, C-terminal domain"/>
    <property type="match status" value="1"/>
</dbReference>
<reference evidence="5" key="1">
    <citation type="submission" date="2023-03" db="EMBL/GenBank/DDBJ databases">
        <authorList>
            <person name="Steffen K."/>
            <person name="Cardenas P."/>
        </authorList>
    </citation>
    <scope>NUCLEOTIDE SEQUENCE</scope>
</reference>
<feature type="binding site" evidence="3">
    <location>
        <position position="143"/>
    </location>
    <ligand>
        <name>a divalent metal cation</name>
        <dbReference type="ChEBI" id="CHEBI:60240"/>
    </ligand>
</feature>
<feature type="domain" description="SMP-30/Gluconolactonase/LRE-like region" evidence="4">
    <location>
        <begin position="13"/>
        <end position="251"/>
    </location>
</feature>
<dbReference type="GO" id="GO:0004341">
    <property type="term" value="F:gluconolactonase activity"/>
    <property type="evidence" value="ECO:0007669"/>
    <property type="project" value="TreeGrafter"/>
</dbReference>
<feature type="active site" description="Proton donor/acceptor" evidence="2">
    <location>
        <position position="193"/>
    </location>
</feature>
<evidence type="ECO:0000313" key="6">
    <source>
        <dbReference type="Proteomes" id="UP001174909"/>
    </source>
</evidence>
<comment type="similarity">
    <text evidence="1">Belongs to the SMP-30/CGR1 family.</text>
</comment>
<feature type="binding site" evidence="3">
    <location>
        <position position="15"/>
    </location>
    <ligand>
        <name>a divalent metal cation</name>
        <dbReference type="ChEBI" id="CHEBI:60240"/>
    </ligand>
</feature>
<dbReference type="InterPro" id="IPR011042">
    <property type="entry name" value="6-blade_b-propeller_TolB-like"/>
</dbReference>
<accession>A0AA35RSX8</accession>
<proteinExistence type="inferred from homology"/>
<evidence type="ECO:0000256" key="2">
    <source>
        <dbReference type="PIRSR" id="PIRSR605511-1"/>
    </source>
</evidence>
<dbReference type="EMBL" id="CASHTH010001547">
    <property type="protein sequence ID" value="CAI8016669.1"/>
    <property type="molecule type" value="Genomic_DNA"/>
</dbReference>
<organism evidence="5 6">
    <name type="scientific">Geodia barretti</name>
    <name type="common">Barrett's horny sponge</name>
    <dbReference type="NCBI Taxonomy" id="519541"/>
    <lineage>
        <taxon>Eukaryota</taxon>
        <taxon>Metazoa</taxon>
        <taxon>Porifera</taxon>
        <taxon>Demospongiae</taxon>
        <taxon>Heteroscleromorpha</taxon>
        <taxon>Tetractinellida</taxon>
        <taxon>Astrophorina</taxon>
        <taxon>Geodiidae</taxon>
        <taxon>Geodia</taxon>
    </lineage>
</organism>
<comment type="caution">
    <text evidence="5">The sequence shown here is derived from an EMBL/GenBank/DDBJ whole genome shotgun (WGS) entry which is preliminary data.</text>
</comment>